<dbReference type="InterPro" id="IPR001757">
    <property type="entry name" value="P_typ_ATPase"/>
</dbReference>
<dbReference type="SUPFAM" id="SSF81653">
    <property type="entry name" value="Calcium ATPase, transduction domain A"/>
    <property type="match status" value="1"/>
</dbReference>
<reference evidence="11 12" key="1">
    <citation type="submission" date="2016-10" db="EMBL/GenBank/DDBJ databases">
        <authorList>
            <person name="Varghese N."/>
            <person name="Submissions S."/>
        </authorList>
    </citation>
    <scope>NUCLEOTIDE SEQUENCE [LARGE SCALE GENOMIC DNA]</scope>
    <source>
        <strain evidence="11 12">WC1T17</strain>
    </source>
</reference>
<dbReference type="InterPro" id="IPR018303">
    <property type="entry name" value="ATPase_P-typ_P_site"/>
</dbReference>
<dbReference type="Gene3D" id="3.40.1110.10">
    <property type="entry name" value="Calcium-transporting ATPase, cytoplasmic domain N"/>
    <property type="match status" value="1"/>
</dbReference>
<dbReference type="PROSITE" id="PS00154">
    <property type="entry name" value="ATPASE_E1_E2"/>
    <property type="match status" value="1"/>
</dbReference>
<feature type="transmembrane region" description="Helical" evidence="9">
    <location>
        <begin position="270"/>
        <end position="291"/>
    </location>
</feature>
<feature type="transmembrane region" description="Helical" evidence="9">
    <location>
        <begin position="569"/>
        <end position="591"/>
    </location>
</feature>
<sequence length="618" mass="66723">MKNWWNKRTAEDKQKVALLALVALLLLGAKLLTGFGVDSLVLYFYLAAYVIASQDVFKEAYENIKKGSFFDEHTLMIIATLGAISIKQYPEAVFVMLFYQIGDFFEDMAVSDSRQSIKSLLDIRPDTAKLKNGPAVAPQEVKVGDIIEVAPGEKIPLDGVVVSGKAYLNTAALTGESKPLAVTSGDQVLSGMICQNAPLDIKVEKSFHESTVVKILQMVEDAGDKKAPTEKFITKFAQIYTPLVVAAAVLLAVLPPLLFQFDFQTWLYRALVFLVISCPCALVLSIPLSFFSGIGAASKAGVLVKGGDYLEALNQVKTFVFDKTGTLTKGEFEVVKVMPQGGMTAAELVKLAAICEQKSPHPIAKSICQYYPGNIETAEIEELVGKGVSAVYQGQKLYCGSQRLIEEVMGADVLLPKPQTETLVHLATKERYLGSLEVADVLKPTTKQTMHALKEAGANLIMLTGDNRQVGLAVADELGMDEVKAELLPQDKVKEVQKLKAKLGQKEKLAFVGDGLNDTPVLAQSDVGIAMGALGSDAAVEAADIVLMSDDPLSIVKAFKISQKTKQIVWENISFALGVKVICLILGALGLADMWQAVFADVGVTCLAVLNSLRILRK</sequence>
<dbReference type="NCBIfam" id="TIGR01512">
    <property type="entry name" value="ATPase-IB2_Cd"/>
    <property type="match status" value="1"/>
</dbReference>
<evidence type="ECO:0000256" key="4">
    <source>
        <dbReference type="ARBA" id="ARBA00022692"/>
    </source>
</evidence>
<dbReference type="EC" id="7.2.2.21" evidence="7"/>
<dbReference type="SUPFAM" id="SSF56784">
    <property type="entry name" value="HAD-like"/>
    <property type="match status" value="1"/>
</dbReference>
<evidence type="ECO:0000256" key="9">
    <source>
        <dbReference type="RuleBase" id="RU362081"/>
    </source>
</evidence>
<keyword evidence="6 9" id="KW-0472">Membrane</keyword>
<evidence type="ECO:0000313" key="11">
    <source>
        <dbReference type="EMBL" id="SEM35038.1"/>
    </source>
</evidence>
<keyword evidence="3" id="KW-0104">Cadmium</keyword>
<dbReference type="NCBIfam" id="TIGR01494">
    <property type="entry name" value="ATPase_P-type"/>
    <property type="match status" value="1"/>
</dbReference>
<name>A0ABY1A996_9LACO</name>
<dbReference type="InterPro" id="IPR027256">
    <property type="entry name" value="P-typ_ATPase_IB"/>
</dbReference>
<dbReference type="PANTHER" id="PTHR48085">
    <property type="entry name" value="CADMIUM/ZINC-TRANSPORTING ATPASE HMA2-RELATED"/>
    <property type="match status" value="1"/>
</dbReference>
<evidence type="ECO:0000256" key="3">
    <source>
        <dbReference type="ARBA" id="ARBA00022539"/>
    </source>
</evidence>
<dbReference type="Proteomes" id="UP000182089">
    <property type="component" value="Unassembled WGS sequence"/>
</dbReference>
<dbReference type="PANTHER" id="PTHR48085:SF5">
    <property type="entry name" value="CADMIUM_ZINC-TRANSPORTING ATPASE HMA4-RELATED"/>
    <property type="match status" value="1"/>
</dbReference>
<dbReference type="Pfam" id="PF00122">
    <property type="entry name" value="E1-E2_ATPase"/>
    <property type="match status" value="1"/>
</dbReference>
<evidence type="ECO:0000256" key="5">
    <source>
        <dbReference type="ARBA" id="ARBA00022989"/>
    </source>
</evidence>
<dbReference type="EMBL" id="FOCC01000001">
    <property type="protein sequence ID" value="SEM35038.1"/>
    <property type="molecule type" value="Genomic_DNA"/>
</dbReference>
<dbReference type="PRINTS" id="PR00941">
    <property type="entry name" value="CDATPASE"/>
</dbReference>
<protein>
    <recommendedName>
        <fullName evidence="7">Cd(2+)-exporting ATPase</fullName>
        <ecNumber evidence="7">7.2.2.21</ecNumber>
    </recommendedName>
</protein>
<keyword evidence="9" id="KW-0547">Nucleotide-binding</keyword>
<dbReference type="Gene3D" id="2.70.150.10">
    <property type="entry name" value="Calcium-transporting ATPase, cytoplasmic transduction domain A"/>
    <property type="match status" value="1"/>
</dbReference>
<dbReference type="InterPro" id="IPR023214">
    <property type="entry name" value="HAD_sf"/>
</dbReference>
<dbReference type="Pfam" id="PF00702">
    <property type="entry name" value="Hydrolase"/>
    <property type="match status" value="1"/>
</dbReference>
<feature type="domain" description="P-type ATPase A" evidence="10">
    <location>
        <begin position="135"/>
        <end position="220"/>
    </location>
</feature>
<comment type="catalytic activity">
    <reaction evidence="8">
        <text>Cd(2+)(in) + ATP + H2O = Cd(2+)(out) + ADP + phosphate + H(+)</text>
        <dbReference type="Rhea" id="RHEA:12132"/>
        <dbReference type="ChEBI" id="CHEBI:15377"/>
        <dbReference type="ChEBI" id="CHEBI:15378"/>
        <dbReference type="ChEBI" id="CHEBI:30616"/>
        <dbReference type="ChEBI" id="CHEBI:43474"/>
        <dbReference type="ChEBI" id="CHEBI:48775"/>
        <dbReference type="ChEBI" id="CHEBI:456216"/>
        <dbReference type="EC" id="7.2.2.21"/>
    </reaction>
</comment>
<dbReference type="SUPFAM" id="SSF81665">
    <property type="entry name" value="Calcium ATPase, transmembrane domain M"/>
    <property type="match status" value="1"/>
</dbReference>
<dbReference type="Gene3D" id="3.40.50.1000">
    <property type="entry name" value="HAD superfamily/HAD-like"/>
    <property type="match status" value="1"/>
</dbReference>
<dbReference type="InterPro" id="IPR036412">
    <property type="entry name" value="HAD-like_sf"/>
</dbReference>
<dbReference type="InterPro" id="IPR023298">
    <property type="entry name" value="ATPase_P-typ_TM_dom_sf"/>
</dbReference>
<feature type="transmembrane region" description="Helical" evidence="9">
    <location>
        <begin position="597"/>
        <end position="616"/>
    </location>
</feature>
<proteinExistence type="inferred from homology"/>
<evidence type="ECO:0000313" key="12">
    <source>
        <dbReference type="Proteomes" id="UP000182089"/>
    </source>
</evidence>
<evidence type="ECO:0000256" key="2">
    <source>
        <dbReference type="ARBA" id="ARBA00006024"/>
    </source>
</evidence>
<evidence type="ECO:0000259" key="10">
    <source>
        <dbReference type="Pfam" id="PF00122"/>
    </source>
</evidence>
<keyword evidence="9" id="KW-1003">Cell membrane</keyword>
<dbReference type="InterPro" id="IPR023299">
    <property type="entry name" value="ATPase_P-typ_cyto_dom_N"/>
</dbReference>
<comment type="caution">
    <text evidence="11">The sequence shown here is derived from an EMBL/GenBank/DDBJ whole genome shotgun (WGS) entry which is preliminary data.</text>
</comment>
<feature type="transmembrane region" description="Helical" evidence="9">
    <location>
        <begin position="239"/>
        <end position="258"/>
    </location>
</feature>
<dbReference type="InterPro" id="IPR059000">
    <property type="entry name" value="ATPase_P-type_domA"/>
</dbReference>
<keyword evidence="4 9" id="KW-0812">Transmembrane</keyword>
<keyword evidence="9" id="KW-0067">ATP-binding</keyword>
<dbReference type="InterPro" id="IPR008250">
    <property type="entry name" value="ATPase_P-typ_transduc_dom_A_sf"/>
</dbReference>
<evidence type="ECO:0000256" key="8">
    <source>
        <dbReference type="ARBA" id="ARBA00049338"/>
    </source>
</evidence>
<keyword evidence="9" id="KW-0479">Metal-binding</keyword>
<dbReference type="PRINTS" id="PR00119">
    <property type="entry name" value="CATATPASE"/>
</dbReference>
<evidence type="ECO:0000256" key="6">
    <source>
        <dbReference type="ARBA" id="ARBA00023136"/>
    </source>
</evidence>
<evidence type="ECO:0000256" key="7">
    <source>
        <dbReference type="ARBA" id="ARBA00039103"/>
    </source>
</evidence>
<keyword evidence="5 9" id="KW-1133">Transmembrane helix</keyword>
<organism evidence="11 12">
    <name type="scientific">Ligilactobacillus ruminis</name>
    <dbReference type="NCBI Taxonomy" id="1623"/>
    <lineage>
        <taxon>Bacteria</taxon>
        <taxon>Bacillati</taxon>
        <taxon>Bacillota</taxon>
        <taxon>Bacilli</taxon>
        <taxon>Lactobacillales</taxon>
        <taxon>Lactobacillaceae</taxon>
        <taxon>Ligilactobacillus</taxon>
    </lineage>
</organism>
<dbReference type="InterPro" id="IPR051014">
    <property type="entry name" value="Cation_Transport_ATPase_IB"/>
</dbReference>
<comment type="similarity">
    <text evidence="2 9">Belongs to the cation transport ATPase (P-type) (TC 3.A.3) family. Type IB subfamily.</text>
</comment>
<gene>
    <name evidence="11" type="ORF">SAMN05216431_101186</name>
</gene>
<dbReference type="NCBIfam" id="TIGR01525">
    <property type="entry name" value="ATPase-IB_hvy"/>
    <property type="match status" value="1"/>
</dbReference>
<evidence type="ECO:0000256" key="1">
    <source>
        <dbReference type="ARBA" id="ARBA00004141"/>
    </source>
</evidence>
<comment type="subcellular location">
    <subcellularLocation>
        <location evidence="9">Cell membrane</location>
    </subcellularLocation>
    <subcellularLocation>
        <location evidence="1">Membrane</location>
        <topology evidence="1">Multi-pass membrane protein</topology>
    </subcellularLocation>
</comment>
<accession>A0ABY1A996</accession>